<proteinExistence type="predicted"/>
<protein>
    <submittedName>
        <fullName evidence="1">Uncharacterized protein</fullName>
    </submittedName>
</protein>
<gene>
    <name evidence="1" type="ORF">SUBVAR_06441</name>
</gene>
<dbReference type="Proteomes" id="UP000003438">
    <property type="component" value="Unassembled WGS sequence"/>
</dbReference>
<dbReference type="EMBL" id="ACBY02000029">
    <property type="protein sequence ID" value="EFB75320.1"/>
    <property type="molecule type" value="Genomic_DNA"/>
</dbReference>
<evidence type="ECO:0000313" key="2">
    <source>
        <dbReference type="Proteomes" id="UP000003438"/>
    </source>
</evidence>
<evidence type="ECO:0000313" key="1">
    <source>
        <dbReference type="EMBL" id="EFB75320.1"/>
    </source>
</evidence>
<reference evidence="1" key="1">
    <citation type="submission" date="2009-12" db="EMBL/GenBank/DDBJ databases">
        <authorList>
            <person name="Weinstock G."/>
            <person name="Sodergren E."/>
            <person name="Clifton S."/>
            <person name="Fulton L."/>
            <person name="Fulton B."/>
            <person name="Courtney L."/>
            <person name="Fronick C."/>
            <person name="Harrison M."/>
            <person name="Strong C."/>
            <person name="Farmer C."/>
            <person name="Delahaunty K."/>
            <person name="Markovic C."/>
            <person name="Hall O."/>
            <person name="Minx P."/>
            <person name="Tomlinson C."/>
            <person name="Mitreva M."/>
            <person name="Nelson J."/>
            <person name="Hou S."/>
            <person name="Wollam A."/>
            <person name="Pepin K.H."/>
            <person name="Johnson M."/>
            <person name="Bhonagiri V."/>
            <person name="Nash W.E."/>
            <person name="Warren W."/>
            <person name="Chinwalla A."/>
            <person name="Mardis E.R."/>
            <person name="Wilson R.K."/>
        </authorList>
    </citation>
    <scope>NUCLEOTIDE SEQUENCE [LARGE SCALE GENOMIC DNA]</scope>
    <source>
        <strain evidence="1">DSM 15176</strain>
    </source>
</reference>
<dbReference type="HOGENOM" id="CLU_3189833_0_0_9"/>
<accession>D1PPX4</accession>
<comment type="caution">
    <text evidence="1">The sequence shown here is derived from an EMBL/GenBank/DDBJ whole genome shotgun (WGS) entry which is preliminary data.</text>
</comment>
<keyword evidence="2" id="KW-1185">Reference proteome</keyword>
<dbReference type="AlphaFoldDB" id="D1PPX4"/>
<name>D1PPX4_9FIRM</name>
<organism evidence="1 2">
    <name type="scientific">Subdoligranulum variabile DSM 15176</name>
    <dbReference type="NCBI Taxonomy" id="411471"/>
    <lineage>
        <taxon>Bacteria</taxon>
        <taxon>Bacillati</taxon>
        <taxon>Bacillota</taxon>
        <taxon>Clostridia</taxon>
        <taxon>Eubacteriales</taxon>
        <taxon>Oscillospiraceae</taxon>
        <taxon>Subdoligranulum</taxon>
    </lineage>
</organism>
<dbReference type="STRING" id="411471.SUBVAR_06441"/>
<sequence>MFGGCFFGSRFYLFYHTLVGGVFQSPATAIPRNWKSMSRSATKKSA</sequence>